<name>A0A3E0UF10_9GAMM</name>
<dbReference type="InterPro" id="IPR036624">
    <property type="entry name" value="Hcp1-lik_sf"/>
</dbReference>
<evidence type="ECO:0000313" key="2">
    <source>
        <dbReference type="Proteomes" id="UP000256999"/>
    </source>
</evidence>
<gene>
    <name evidence="1" type="ORF">DXX92_07270</name>
</gene>
<reference evidence="1 2" key="1">
    <citation type="submission" date="2018-08" db="EMBL/GenBank/DDBJ databases">
        <title>Thalassotalea euphylliae genome.</title>
        <authorList>
            <person name="Summers S."/>
            <person name="Rice S.A."/>
            <person name="Freckelton M.L."/>
            <person name="Nedved B.T."/>
            <person name="Hadfield M.G."/>
        </authorList>
    </citation>
    <scope>NUCLEOTIDE SEQUENCE [LARGE SCALE GENOMIC DNA]</scope>
    <source>
        <strain evidence="1 2">H2</strain>
    </source>
</reference>
<dbReference type="OrthoDB" id="6332464at2"/>
<protein>
    <submittedName>
        <fullName evidence="1">Uncharacterized protein</fullName>
    </submittedName>
</protein>
<evidence type="ECO:0000313" key="1">
    <source>
        <dbReference type="EMBL" id="REL35173.1"/>
    </source>
</evidence>
<dbReference type="SUPFAM" id="SSF141452">
    <property type="entry name" value="Hcp1-like"/>
    <property type="match status" value="1"/>
</dbReference>
<sequence length="107" mass="12194">MTRARFLNPKYILLIVVISAFIVFACFANEARKEVYFLCGNVNQGTSISSIERQLATITLSSYQIELGDQGKRIVHSSWLNFHSISCTIEFDEQDRATMVAYTSFTR</sequence>
<proteinExistence type="predicted"/>
<organism evidence="1 2">
    <name type="scientific">Thalassotalea euphylliae</name>
    <dbReference type="NCBI Taxonomy" id="1655234"/>
    <lineage>
        <taxon>Bacteria</taxon>
        <taxon>Pseudomonadati</taxon>
        <taxon>Pseudomonadota</taxon>
        <taxon>Gammaproteobacteria</taxon>
        <taxon>Alteromonadales</taxon>
        <taxon>Colwelliaceae</taxon>
        <taxon>Thalassotalea</taxon>
    </lineage>
</organism>
<dbReference type="PROSITE" id="PS51257">
    <property type="entry name" value="PROKAR_LIPOPROTEIN"/>
    <property type="match status" value="1"/>
</dbReference>
<dbReference type="EMBL" id="QUOV01000001">
    <property type="protein sequence ID" value="REL35173.1"/>
    <property type="molecule type" value="Genomic_DNA"/>
</dbReference>
<comment type="caution">
    <text evidence="1">The sequence shown here is derived from an EMBL/GenBank/DDBJ whole genome shotgun (WGS) entry which is preliminary data.</text>
</comment>
<dbReference type="RefSeq" id="WP_115999847.1">
    <property type="nucleotide sequence ID" value="NZ_QUOV01000001.1"/>
</dbReference>
<dbReference type="Proteomes" id="UP000256999">
    <property type="component" value="Unassembled WGS sequence"/>
</dbReference>
<dbReference type="AlphaFoldDB" id="A0A3E0UF10"/>
<accession>A0A3E0UF10</accession>